<dbReference type="AlphaFoldDB" id="A0A9X2P452"/>
<dbReference type="Proteomes" id="UP001142175">
    <property type="component" value="Unassembled WGS sequence"/>
</dbReference>
<comment type="caution">
    <text evidence="2">The sequence shown here is derived from an EMBL/GenBank/DDBJ whole genome shotgun (WGS) entry which is preliminary data.</text>
</comment>
<keyword evidence="3" id="KW-1185">Reference proteome</keyword>
<name>A0A9X2P452_9BACT</name>
<dbReference type="EMBL" id="JANSUY010000001">
    <property type="protein sequence ID" value="MCR9013783.1"/>
    <property type="molecule type" value="Genomic_DNA"/>
</dbReference>
<feature type="domain" description="DUF4268" evidence="1">
    <location>
        <begin position="10"/>
        <end position="145"/>
    </location>
</feature>
<dbReference type="Pfam" id="PF14088">
    <property type="entry name" value="DUF4268"/>
    <property type="match status" value="1"/>
</dbReference>
<dbReference type="InterPro" id="IPR025364">
    <property type="entry name" value="DUF4268"/>
</dbReference>
<protein>
    <submittedName>
        <fullName evidence="2">DUF4268 domain-containing protein</fullName>
    </submittedName>
</protein>
<evidence type="ECO:0000313" key="2">
    <source>
        <dbReference type="EMBL" id="MCR9013783.1"/>
    </source>
</evidence>
<sequence length="152" mass="18179">MYSAAESSKIRQDFWTTFGQYMKPVPSAQGYRINWQNYKTGVKDVYFRMKTERDFISIGIEICHRDDELQQLYFEQFVEFRKLLEAELEEPWDWQLHQFDDLGKVVSRIQKVKIGLNVFDQNDWPAIISFLKPRIIALNAFWANIKPAFEDL</sequence>
<accession>A0A9X2P452</accession>
<organism evidence="2 3">
    <name type="scientific">Aquiflexum gelatinilyticum</name>
    <dbReference type="NCBI Taxonomy" id="2961943"/>
    <lineage>
        <taxon>Bacteria</taxon>
        <taxon>Pseudomonadati</taxon>
        <taxon>Bacteroidota</taxon>
        <taxon>Cytophagia</taxon>
        <taxon>Cytophagales</taxon>
        <taxon>Cyclobacteriaceae</taxon>
        <taxon>Aquiflexum</taxon>
    </lineage>
</organism>
<evidence type="ECO:0000313" key="3">
    <source>
        <dbReference type="Proteomes" id="UP001142175"/>
    </source>
</evidence>
<dbReference type="RefSeq" id="WP_258421677.1">
    <property type="nucleotide sequence ID" value="NZ_JANSUY010000001.1"/>
</dbReference>
<reference evidence="2" key="1">
    <citation type="submission" date="2022-08" db="EMBL/GenBank/DDBJ databases">
        <authorList>
            <person name="Zhang D."/>
        </authorList>
    </citation>
    <scope>NUCLEOTIDE SEQUENCE</scope>
    <source>
        <strain evidence="2">XJ19-11</strain>
    </source>
</reference>
<evidence type="ECO:0000259" key="1">
    <source>
        <dbReference type="Pfam" id="PF14088"/>
    </source>
</evidence>
<proteinExistence type="predicted"/>
<gene>
    <name evidence="2" type="ORF">NU887_01985</name>
</gene>